<dbReference type="InterPro" id="IPR036735">
    <property type="entry name" value="NGN_dom_sf"/>
</dbReference>
<dbReference type="Proteomes" id="UP000053477">
    <property type="component" value="Unassembled WGS sequence"/>
</dbReference>
<reference evidence="8 9" key="1">
    <citation type="submission" date="2015-04" db="EMBL/GenBank/DDBJ databases">
        <title>Complete genome sequence of Schizopora paradoxa KUC8140, a cosmopolitan wood degrader in East Asia.</title>
        <authorList>
            <consortium name="DOE Joint Genome Institute"/>
            <person name="Min B."/>
            <person name="Park H."/>
            <person name="Jang Y."/>
            <person name="Kim J.-J."/>
            <person name="Kim K.H."/>
            <person name="Pangilinan J."/>
            <person name="Lipzen A."/>
            <person name="Riley R."/>
            <person name="Grigoriev I.V."/>
            <person name="Spatafora J.W."/>
            <person name="Choi I.-G."/>
        </authorList>
    </citation>
    <scope>NUCLEOTIDE SEQUENCE [LARGE SCALE GENOMIC DNA]</scope>
    <source>
        <strain evidence="8 9">KUC8140</strain>
    </source>
</reference>
<dbReference type="InterPro" id="IPR039659">
    <property type="entry name" value="SPT5"/>
</dbReference>
<evidence type="ECO:0000256" key="2">
    <source>
        <dbReference type="ARBA" id="ARBA00023163"/>
    </source>
</evidence>
<feature type="region of interest" description="Disordered" evidence="6">
    <location>
        <begin position="1129"/>
        <end position="1160"/>
    </location>
</feature>
<feature type="domain" description="KOW" evidence="7">
    <location>
        <begin position="412"/>
        <end position="439"/>
    </location>
</feature>
<dbReference type="InterPro" id="IPR041973">
    <property type="entry name" value="KOW_Spt5_1"/>
</dbReference>
<dbReference type="GO" id="GO:0003729">
    <property type="term" value="F:mRNA binding"/>
    <property type="evidence" value="ECO:0007669"/>
    <property type="project" value="TreeGrafter"/>
</dbReference>
<evidence type="ECO:0000256" key="6">
    <source>
        <dbReference type="SAM" id="MobiDB-lite"/>
    </source>
</evidence>
<feature type="domain" description="KOW" evidence="7">
    <location>
        <begin position="495"/>
        <end position="522"/>
    </location>
</feature>
<organism evidence="8 9">
    <name type="scientific">Schizopora paradoxa</name>
    <dbReference type="NCBI Taxonomy" id="27342"/>
    <lineage>
        <taxon>Eukaryota</taxon>
        <taxon>Fungi</taxon>
        <taxon>Dikarya</taxon>
        <taxon>Basidiomycota</taxon>
        <taxon>Agaricomycotina</taxon>
        <taxon>Agaricomycetes</taxon>
        <taxon>Hymenochaetales</taxon>
        <taxon>Schizoporaceae</taxon>
        <taxon>Schizopora</taxon>
    </lineage>
</organism>
<dbReference type="Gene3D" id="2.30.30.30">
    <property type="match status" value="1"/>
</dbReference>
<dbReference type="EMBL" id="KQ086325">
    <property type="protein sequence ID" value="KLO05325.1"/>
    <property type="molecule type" value="Genomic_DNA"/>
</dbReference>
<evidence type="ECO:0000256" key="1">
    <source>
        <dbReference type="ARBA" id="ARBA00006956"/>
    </source>
</evidence>
<dbReference type="GO" id="GO:0006368">
    <property type="term" value="P:transcription elongation by RNA polymerase II"/>
    <property type="evidence" value="ECO:0007669"/>
    <property type="project" value="TreeGrafter"/>
</dbReference>
<dbReference type="AlphaFoldDB" id="A0A0H2R0L4"/>
<dbReference type="InterPro" id="IPR005100">
    <property type="entry name" value="NGN-domain"/>
</dbReference>
<comment type="similarity">
    <text evidence="1">Belongs to the SPT5 family.</text>
</comment>
<accession>A0A0H2R0L4</accession>
<dbReference type="Gene3D" id="3.30.70.940">
    <property type="entry name" value="NusG, N-terminal domain"/>
    <property type="match status" value="1"/>
</dbReference>
<dbReference type="SMART" id="SM00739">
    <property type="entry name" value="KOW"/>
    <property type="match status" value="4"/>
</dbReference>
<dbReference type="GO" id="GO:0032784">
    <property type="term" value="P:regulation of DNA-templated transcription elongation"/>
    <property type="evidence" value="ECO:0007669"/>
    <property type="project" value="InterPro"/>
</dbReference>
<evidence type="ECO:0000259" key="7">
    <source>
        <dbReference type="SMART" id="SM00739"/>
    </source>
</evidence>
<feature type="compositionally biased region" description="Polar residues" evidence="6">
    <location>
        <begin position="891"/>
        <end position="912"/>
    </location>
</feature>
<keyword evidence="9" id="KW-1185">Reference proteome</keyword>
<dbReference type="PANTHER" id="PTHR11125:SF7">
    <property type="entry name" value="TRANSCRIPTION ELONGATION FACTOR SPT5"/>
    <property type="match status" value="1"/>
</dbReference>
<feature type="domain" description="KOW" evidence="7">
    <location>
        <begin position="196"/>
        <end position="223"/>
    </location>
</feature>
<keyword evidence="2" id="KW-0804">Transcription</keyword>
<feature type="compositionally biased region" description="Polar residues" evidence="6">
    <location>
        <begin position="939"/>
        <end position="967"/>
    </location>
</feature>
<gene>
    <name evidence="8" type="ORF">SCHPADRAFT_947010</name>
</gene>
<feature type="domain" description="KOW" evidence="7">
    <location>
        <begin position="353"/>
        <end position="380"/>
    </location>
</feature>
<dbReference type="GO" id="GO:0006357">
    <property type="term" value="P:regulation of transcription by RNA polymerase II"/>
    <property type="evidence" value="ECO:0007669"/>
    <property type="project" value="InterPro"/>
</dbReference>
<sequence length="1179" mass="130739">MASRFVDVEAEVHGDGDELSSDDELFGDIRDLLDDTENARMGPSSNANINIIDDLSQHPDTFRTIAEETAAIFREREIASREEQLSALNDADLPLTAWLPNHDDLILFEVRVKRGHEAELVLRLYRRTYLNDVWRPEMGSVFAIPSHPGRIFIEAKSPKRLLPFIESVLDVYTSLWDVVSLEDRVSLIGSFRPTDHLKVGSWVVVKYGLYAGDFGQIVDIDQNHDRTVVKLPSRILDSPSRKRRFKTGRPNPCLFTRAEAEKRFGSEAVSGIDPFTCDGIDYTRDGFCLAHIDYNSVKAARPSLSDVKLFLTAAEASLCFELFNKEAPHSPLNDIEIFNRASLDLASVSFPSNIRQGDRVKIASGPLAGMYARVVEPPVLQTVNVQIDDASLGPPNNQDPIVAVEVTALTKIFREGDFVEVNSGLYSGHRGVVVSTDDITITIQDDAQSDSITVPWCYIDYDTSQDTSTLPIGTGNPPTVQPRPPETKCMDHLAIEAIGKQAYVWKGKWKGKIGIVKSMSGLSAAVAFVSSYILGGNLTYVKRDDLVNISMQTLLTGKPPILTPAEYISFSKFLSGALSDRSATPPPLTNEMDDFLTPPPSDEPFFVHGKSSESLDVAIRAKNCPTSPTRKFVMHINNHRSAKIAGVKTGRVAVDNSPLKFPLSTSQAAEVLVEFTDARSNELREMIPVKDLSPKHTKAGEEHVIIRGDKMGSLVLHIRNKRDRARVYFEGTDKRKEGFFLEYKTSGTGVAITVTIMPKASPPPAHWINKLRKVPKGTLREWARASNERFDINAAIFVYKSRVRAEAGVKQNAKGWRGPCGQYHKYNEGVNGLNSGHLLDVCIKKLCAERIHKIEIPDDIRVKLANDIAAIQYFAANYKREDKELKKRNRSTANTPVNRSNNDQSNTSTLPVTSAPEPHRSPLTSPTQGARSSYERSLPPSSDSDIYYTANTHFASSSDEPTSSDRFSNLAVDPQTSPIRPTRGLAQIRRRWPRPSVPFLGFEDDEIVLPKAKGAQNNGEHYMPQYLDGDSEEVFPEISDLIADKKKTDMFIDLTTPKRTSKRAAATEPPVRQKKFRPAIIIKDDKLDSHVPDLFIDPVLKTEDRAGPSAPPVRQKKFRPAAIIEDGNSKSRMPALFNTGSNAGDEAGPSAPPVPAGPLKPRIMNKAFYREVIEILDSP</sequence>
<dbReference type="OrthoDB" id="3247338at2759"/>
<dbReference type="InterPro" id="IPR014722">
    <property type="entry name" value="Rib_uL2_dom2"/>
</dbReference>
<dbReference type="CDD" id="cd06081">
    <property type="entry name" value="KOW_Spt5_1"/>
    <property type="match status" value="1"/>
</dbReference>
<feature type="region of interest" description="Disordered" evidence="6">
    <location>
        <begin position="885"/>
        <end position="980"/>
    </location>
</feature>
<dbReference type="STRING" id="27342.A0A0H2R0L4"/>
<dbReference type="PANTHER" id="PTHR11125">
    <property type="entry name" value="SUPPRESSOR OF TY 5"/>
    <property type="match status" value="1"/>
</dbReference>
<evidence type="ECO:0000256" key="3">
    <source>
        <dbReference type="ARBA" id="ARBA00024691"/>
    </source>
</evidence>
<feature type="compositionally biased region" description="Polar residues" evidence="6">
    <location>
        <begin position="922"/>
        <end position="931"/>
    </location>
</feature>
<dbReference type="SUPFAM" id="SSF50104">
    <property type="entry name" value="Translation proteins SH3-like domain"/>
    <property type="match status" value="1"/>
</dbReference>
<evidence type="ECO:0000313" key="9">
    <source>
        <dbReference type="Proteomes" id="UP000053477"/>
    </source>
</evidence>
<evidence type="ECO:0000313" key="8">
    <source>
        <dbReference type="EMBL" id="KLO05325.1"/>
    </source>
</evidence>
<dbReference type="GO" id="GO:0032044">
    <property type="term" value="C:DSIF complex"/>
    <property type="evidence" value="ECO:0007669"/>
    <property type="project" value="TreeGrafter"/>
</dbReference>
<proteinExistence type="inferred from homology"/>
<comment type="function">
    <text evidence="3">The SPT4-SPT5 complex mediates both activation and inhibition of transcription elongation, and plays a role in pre-mRNA processing. This complex seems to be important for the stability of the RNA polymerase II elongation machinery on the chromatin template but not for the inherent ability of this machinery to translocate down the gene.</text>
</comment>
<evidence type="ECO:0000256" key="4">
    <source>
        <dbReference type="ARBA" id="ARBA00029865"/>
    </source>
</evidence>
<dbReference type="InterPro" id="IPR005824">
    <property type="entry name" value="KOW"/>
</dbReference>
<name>A0A0H2R0L4_9AGAM</name>
<protein>
    <recommendedName>
        <fullName evidence="4">Chromatin elongation factor SPT5</fullName>
    </recommendedName>
    <alternativeName>
        <fullName evidence="5">Chromatin elongation factor spt5</fullName>
    </alternativeName>
</protein>
<dbReference type="InParanoid" id="A0A0H2R0L4"/>
<evidence type="ECO:0000256" key="5">
    <source>
        <dbReference type="ARBA" id="ARBA00031006"/>
    </source>
</evidence>
<dbReference type="InterPro" id="IPR008991">
    <property type="entry name" value="Translation_prot_SH3-like_sf"/>
</dbReference>
<dbReference type="Pfam" id="PF03439">
    <property type="entry name" value="Spt5-NGN"/>
    <property type="match status" value="1"/>
</dbReference>